<comment type="caution">
    <text evidence="8">The sequence shown here is derived from an EMBL/GenBank/DDBJ whole genome shotgun (WGS) entry which is preliminary data.</text>
</comment>
<dbReference type="PANTHER" id="PTHR11804">
    <property type="entry name" value="PROTEASE M3 THIMET OLIGOPEPTIDASE-RELATED"/>
    <property type="match status" value="1"/>
</dbReference>
<sequence length="570" mass="67108">MEVKNNTKFNEMEYVRPDIEKIEQQFHALLEDFNSAKTADQQIQTMYKINEIRNSFDSMTQLVYIRHTVNTNDEFYKKEQDFMDENTPVMENITNQFYKALVHSKFRDQLEEKWGKQLFDLAELTLKTFSPDIIEDLQKENKLSSEYTKLIASAKINFEGNELNLQQLNAYSQSPDRIIRKKAENARTDFFVKNEGQFDHIFDQLVKVRTKIAKTLGYDSFTPLGYNRMTRTDYDAKMVANFRKQVREIIVPLATKLRERQQDRIEVTTLYNYDENFNFKSGNAAPKGDADWIINNGKTMYNELSPETNEFFQFMSNNKLMDLVSKKGKAGGGYCTYINKYKTPFIFSNFNGTSDDIDVLTHEAGHAFQVYMSRSINLPEYKWPTAEACEIHSMSMEFLTWPWMTLFFEENTEKYKFTHLSGAILFIPYGVAVDEFQHFVHDNPEASPEQRKAKWREIEKVYLPHRIYDDNHYLENGGFWQKQAHIFNIPFYYIDYTLAQICALQFWKRAQENPSQAWQDYLHLCKLGGSKSFIELVKEANLISPFKDGCVQSVINEIETWLDQVDDKKL</sequence>
<keyword evidence="1 6" id="KW-0645">Protease</keyword>
<evidence type="ECO:0000256" key="1">
    <source>
        <dbReference type="ARBA" id="ARBA00022670"/>
    </source>
</evidence>
<dbReference type="EMBL" id="SIJB01000004">
    <property type="protein sequence ID" value="NBI27584.1"/>
    <property type="molecule type" value="Genomic_DNA"/>
</dbReference>
<reference evidence="8 9" key="1">
    <citation type="submission" date="2019-01" db="EMBL/GenBank/DDBJ databases">
        <title>Chengkuizengella sp. nov., isolated from deep-sea sediment of East Pacific Ocean.</title>
        <authorList>
            <person name="Yang J."/>
            <person name="Lai Q."/>
            <person name="Shao Z."/>
        </authorList>
    </citation>
    <scope>NUCLEOTIDE SEQUENCE [LARGE SCALE GENOMIC DNA]</scope>
    <source>
        <strain evidence="8 9">YPA3-1-1</strain>
    </source>
</reference>
<gene>
    <name evidence="8" type="ORF">ERL59_01195</name>
</gene>
<evidence type="ECO:0000313" key="9">
    <source>
        <dbReference type="Proteomes" id="UP000448943"/>
    </source>
</evidence>
<dbReference type="CDD" id="cd09606">
    <property type="entry name" value="M3B_PepF"/>
    <property type="match status" value="1"/>
</dbReference>
<keyword evidence="9" id="KW-1185">Reference proteome</keyword>
<accession>A0A6N9Q0R9</accession>
<dbReference type="Gene3D" id="1.10.1370.30">
    <property type="match status" value="1"/>
</dbReference>
<keyword evidence="4 6" id="KW-0862">Zinc</keyword>
<dbReference type="SUPFAM" id="SSF55486">
    <property type="entry name" value="Metalloproteases ('zincins'), catalytic domain"/>
    <property type="match status" value="1"/>
</dbReference>
<comment type="similarity">
    <text evidence="6">Belongs to the peptidase M3 family.</text>
</comment>
<keyword evidence="3 6" id="KW-0378">Hydrolase</keyword>
<dbReference type="PANTHER" id="PTHR11804:SF28">
    <property type="entry name" value="OLIGOENDOPEPTIDASE F"/>
    <property type="match status" value="1"/>
</dbReference>
<dbReference type="InterPro" id="IPR001567">
    <property type="entry name" value="Pept_M3A_M3B_dom"/>
</dbReference>
<dbReference type="GO" id="GO:0006518">
    <property type="term" value="P:peptide metabolic process"/>
    <property type="evidence" value="ECO:0007669"/>
    <property type="project" value="TreeGrafter"/>
</dbReference>
<dbReference type="Pfam" id="PF01432">
    <property type="entry name" value="Peptidase_M3"/>
    <property type="match status" value="1"/>
</dbReference>
<dbReference type="InterPro" id="IPR045090">
    <property type="entry name" value="Pept_M3A_M3B"/>
</dbReference>
<keyword evidence="2 6" id="KW-0479">Metal-binding</keyword>
<keyword evidence="5 6" id="KW-0482">Metalloprotease</keyword>
<proteinExistence type="inferred from homology"/>
<dbReference type="Proteomes" id="UP000448943">
    <property type="component" value="Unassembled WGS sequence"/>
</dbReference>
<evidence type="ECO:0000256" key="3">
    <source>
        <dbReference type="ARBA" id="ARBA00022801"/>
    </source>
</evidence>
<dbReference type="OrthoDB" id="9762795at2"/>
<dbReference type="InterPro" id="IPR011976">
    <property type="entry name" value="Pept_M3B_oligopep-rel"/>
</dbReference>
<evidence type="ECO:0000256" key="4">
    <source>
        <dbReference type="ARBA" id="ARBA00022833"/>
    </source>
</evidence>
<dbReference type="AlphaFoldDB" id="A0A6N9Q0R9"/>
<comment type="cofactor">
    <cofactor evidence="6">
        <name>Zn(2+)</name>
        <dbReference type="ChEBI" id="CHEBI:29105"/>
    </cofactor>
    <text evidence="6">Binds 1 zinc ion.</text>
</comment>
<dbReference type="RefSeq" id="WP_160643672.1">
    <property type="nucleotide sequence ID" value="NZ_SIJB01000004.1"/>
</dbReference>
<evidence type="ECO:0000256" key="2">
    <source>
        <dbReference type="ARBA" id="ARBA00022723"/>
    </source>
</evidence>
<protein>
    <submittedName>
        <fullName evidence="8">M3 family oligoendopeptidase</fullName>
    </submittedName>
</protein>
<dbReference type="GO" id="GO:0006508">
    <property type="term" value="P:proteolysis"/>
    <property type="evidence" value="ECO:0007669"/>
    <property type="project" value="UniProtKB-KW"/>
</dbReference>
<feature type="domain" description="Peptidase M3A/M3B catalytic" evidence="7">
    <location>
        <begin position="317"/>
        <end position="551"/>
    </location>
</feature>
<organism evidence="8 9">
    <name type="scientific">Chengkuizengella marina</name>
    <dbReference type="NCBI Taxonomy" id="2507566"/>
    <lineage>
        <taxon>Bacteria</taxon>
        <taxon>Bacillati</taxon>
        <taxon>Bacillota</taxon>
        <taxon>Bacilli</taxon>
        <taxon>Bacillales</taxon>
        <taxon>Paenibacillaceae</taxon>
        <taxon>Chengkuizengella</taxon>
    </lineage>
</organism>
<dbReference type="GO" id="GO:0004222">
    <property type="term" value="F:metalloendopeptidase activity"/>
    <property type="evidence" value="ECO:0007669"/>
    <property type="project" value="InterPro"/>
</dbReference>
<name>A0A6N9Q0R9_9BACL</name>
<dbReference type="NCBIfam" id="TIGR02289">
    <property type="entry name" value="M3_not_pepF"/>
    <property type="match status" value="1"/>
</dbReference>
<dbReference type="GO" id="GO:0046872">
    <property type="term" value="F:metal ion binding"/>
    <property type="evidence" value="ECO:0007669"/>
    <property type="project" value="UniProtKB-UniRule"/>
</dbReference>
<evidence type="ECO:0000256" key="6">
    <source>
        <dbReference type="RuleBase" id="RU003435"/>
    </source>
</evidence>
<evidence type="ECO:0000259" key="7">
    <source>
        <dbReference type="Pfam" id="PF01432"/>
    </source>
</evidence>
<evidence type="ECO:0000256" key="5">
    <source>
        <dbReference type="ARBA" id="ARBA00023049"/>
    </source>
</evidence>
<evidence type="ECO:0000313" key="8">
    <source>
        <dbReference type="EMBL" id="NBI27584.1"/>
    </source>
</evidence>